<evidence type="ECO:0000313" key="2">
    <source>
        <dbReference type="EMBL" id="ASJ00833.1"/>
    </source>
</evidence>
<organism evidence="2 3">
    <name type="scientific">Thermococcus gorgonarius</name>
    <dbReference type="NCBI Taxonomy" id="71997"/>
    <lineage>
        <taxon>Archaea</taxon>
        <taxon>Methanobacteriati</taxon>
        <taxon>Methanobacteriota</taxon>
        <taxon>Thermococci</taxon>
        <taxon>Thermococcales</taxon>
        <taxon>Thermococcaceae</taxon>
        <taxon>Thermococcus</taxon>
    </lineage>
</organism>
<dbReference type="RefSeq" id="WP_088885168.1">
    <property type="nucleotide sequence ID" value="NZ_CP014855.1"/>
</dbReference>
<dbReference type="EMBL" id="CP014855">
    <property type="protein sequence ID" value="ASJ00833.1"/>
    <property type="molecule type" value="Genomic_DNA"/>
</dbReference>
<reference evidence="2 3" key="1">
    <citation type="submission" date="2016-03" db="EMBL/GenBank/DDBJ databases">
        <title>Complete genome sequence of Thermococcus gorgonarius.</title>
        <authorList>
            <person name="Oger P.M."/>
        </authorList>
    </citation>
    <scope>NUCLEOTIDE SEQUENCE [LARGE SCALE GENOMIC DNA]</scope>
    <source>
        <strain evidence="2 3">W-12</strain>
    </source>
</reference>
<feature type="compositionally biased region" description="Low complexity" evidence="1">
    <location>
        <begin position="343"/>
        <end position="371"/>
    </location>
</feature>
<name>A0A2Z2M6G7_THEGO</name>
<sequence length="612" mass="66373">MGKRNLALLLVAVLLFGVISSGCLGGGGNESSPSETYSESSGSSGSTSGGTSGEETVSTTWESPWDAYNPVTVDGKDYYITQVKYTFTIKTGEGEHTYEVEKKRGYIKAHVYSEENGEKKDLGEFNLFTYYGKITPINDPNVTEPFEYVVMVKERTKDTDQYFLNPLPDFGALSTGGSVVAEAKSGDSYFYWSNPAAVGQYSELPHTAGDIESVFENIGGYITQAWMALISSGAWSGLEGHDLMKEDEYTFSFMGMGYHYKISPDGSVTLDGKSFRVSNVEWSYSLGGVSMQGRATIAPSLPVPIETEGNFVDLSSGTKVYSKLKIEDIKLEREFGGIEVSIEEPTSPGEGAETGTETETNTQTETPSESSENWKLAWDTSEPIEIGGTAYVVKGITYDITYKTSGGEVHYTMESGYTKTDDGYKVYAIVNMDDGSTYKFEVISSGLEEYTGWVLWVPSAFQLTESGSPEKVVITGSSCEYSYDENTGEMSGDPNCGAEIRESPFDQLWDVYNGFAGGIYGDVVTVEDLSSNGNGYTVSPDGTVSLAGMDFKLYNVSWSGSFMGALPANGYTLVARELPFPVEIVASINGIGSGPLYLHTKITDIKMEEVQG</sequence>
<protein>
    <submittedName>
        <fullName evidence="2">Uncharacterized protein</fullName>
    </submittedName>
</protein>
<dbReference type="PROSITE" id="PS51257">
    <property type="entry name" value="PROKAR_LIPOPROTEIN"/>
    <property type="match status" value="1"/>
</dbReference>
<gene>
    <name evidence="2" type="ORF">A3K92_04730</name>
</gene>
<evidence type="ECO:0000313" key="3">
    <source>
        <dbReference type="Proteomes" id="UP000250134"/>
    </source>
</evidence>
<keyword evidence="3" id="KW-1185">Reference proteome</keyword>
<evidence type="ECO:0000256" key="1">
    <source>
        <dbReference type="SAM" id="MobiDB-lite"/>
    </source>
</evidence>
<feature type="compositionally biased region" description="Low complexity" evidence="1">
    <location>
        <begin position="30"/>
        <end position="46"/>
    </location>
</feature>
<dbReference type="GeneID" id="33331831"/>
<accession>A0A2Z2M6G7</accession>
<dbReference type="Proteomes" id="UP000250134">
    <property type="component" value="Chromosome"/>
</dbReference>
<proteinExistence type="predicted"/>
<feature type="region of interest" description="Disordered" evidence="1">
    <location>
        <begin position="339"/>
        <end position="373"/>
    </location>
</feature>
<dbReference type="AlphaFoldDB" id="A0A2Z2M6G7"/>
<feature type="region of interest" description="Disordered" evidence="1">
    <location>
        <begin position="27"/>
        <end position="61"/>
    </location>
</feature>
<dbReference type="OrthoDB" id="86179at2157"/>
<dbReference type="KEGG" id="tgg:A3K92_04730"/>